<protein>
    <submittedName>
        <fullName evidence="2">Alpha/beta hydrolase</fullName>
    </submittedName>
</protein>
<evidence type="ECO:0000259" key="1">
    <source>
        <dbReference type="Pfam" id="PF12146"/>
    </source>
</evidence>
<dbReference type="Gene3D" id="3.40.50.1820">
    <property type="entry name" value="alpha/beta hydrolase"/>
    <property type="match status" value="1"/>
</dbReference>
<comment type="caution">
    <text evidence="2">The sequence shown here is derived from an EMBL/GenBank/DDBJ whole genome shotgun (WGS) entry which is preliminary data.</text>
</comment>
<name>A0ABY2RVS3_9PSEU</name>
<dbReference type="RefSeq" id="WP_112273706.1">
    <property type="nucleotide sequence ID" value="NZ_SWMS01000029.1"/>
</dbReference>
<evidence type="ECO:0000313" key="3">
    <source>
        <dbReference type="Proteomes" id="UP000309992"/>
    </source>
</evidence>
<sequence length="296" mass="33021">MTNELVPSEEAGDSVPAVRREPMTFLADDGRVLAGNWFRPSEGPSGAVLLVPAMATPASFYGAFASWLAERGFLTLTFDYRGMGGPSEMRAEQGDMLRWAGDAASALQAMLEEAPAGLPVTWLGHSLGGQLLPFARHDLIDHALLVASGLGYYRWNTPRIRRVTPLLRVVAPMAIRVAGYYPGRRLRMLGDVPPNVMRQWARWCMSPKYYGIDVPDIVDRAREITLSMDSLTFTDDELLGERSHQALESLYAASRPNVRRVAPRDHGLQRIGHHGFFRARMRPLWDDLALPRLPTR</sequence>
<dbReference type="Proteomes" id="UP000309992">
    <property type="component" value="Unassembled WGS sequence"/>
</dbReference>
<dbReference type="PIRSF" id="PIRSF037442">
    <property type="entry name" value="UCP037442_abhydr"/>
    <property type="match status" value="1"/>
</dbReference>
<dbReference type="InterPro" id="IPR029058">
    <property type="entry name" value="AB_hydrolase_fold"/>
</dbReference>
<proteinExistence type="predicted"/>
<gene>
    <name evidence="2" type="ORF">FCN18_32835</name>
</gene>
<dbReference type="GO" id="GO:0016787">
    <property type="term" value="F:hydrolase activity"/>
    <property type="evidence" value="ECO:0007669"/>
    <property type="project" value="UniProtKB-KW"/>
</dbReference>
<dbReference type="Pfam" id="PF12146">
    <property type="entry name" value="Hydrolase_4"/>
    <property type="match status" value="1"/>
</dbReference>
<evidence type="ECO:0000313" key="2">
    <source>
        <dbReference type="EMBL" id="TKG61828.1"/>
    </source>
</evidence>
<reference evidence="2 3" key="1">
    <citation type="journal article" date="2015" name="Antonie Van Leeuwenhoek">
        <title>Prauserella endophytica sp. nov., an endophytic actinobacterium isolated from Tamarix taklamakanensis.</title>
        <authorList>
            <person name="Liu J.M."/>
            <person name="Habden X."/>
            <person name="Guo L."/>
            <person name="Tuo L."/>
            <person name="Jiang Z.K."/>
            <person name="Liu S.W."/>
            <person name="Liu X.F."/>
            <person name="Chen L."/>
            <person name="Li R.F."/>
            <person name="Zhang Y.Q."/>
            <person name="Sun C.H."/>
        </authorList>
    </citation>
    <scope>NUCLEOTIDE SEQUENCE [LARGE SCALE GENOMIC DNA]</scope>
    <source>
        <strain evidence="2 3">CGMCC 4.7182</strain>
    </source>
</reference>
<dbReference type="EMBL" id="SWMS01000029">
    <property type="protein sequence ID" value="TKG61828.1"/>
    <property type="molecule type" value="Genomic_DNA"/>
</dbReference>
<dbReference type="InterPro" id="IPR017208">
    <property type="entry name" value="UCP037442_abhydr"/>
</dbReference>
<accession>A0ABY2RVS3</accession>
<dbReference type="InterPro" id="IPR022742">
    <property type="entry name" value="Hydrolase_4"/>
</dbReference>
<organism evidence="2 3">
    <name type="scientific">Prauserella endophytica</name>
    <dbReference type="NCBI Taxonomy" id="1592324"/>
    <lineage>
        <taxon>Bacteria</taxon>
        <taxon>Bacillati</taxon>
        <taxon>Actinomycetota</taxon>
        <taxon>Actinomycetes</taxon>
        <taxon>Pseudonocardiales</taxon>
        <taxon>Pseudonocardiaceae</taxon>
        <taxon>Prauserella</taxon>
        <taxon>Prauserella coralliicola group</taxon>
    </lineage>
</organism>
<dbReference type="SUPFAM" id="SSF53474">
    <property type="entry name" value="alpha/beta-Hydrolases"/>
    <property type="match status" value="1"/>
</dbReference>
<keyword evidence="2" id="KW-0378">Hydrolase</keyword>
<feature type="domain" description="Serine aminopeptidase S33" evidence="1">
    <location>
        <begin position="44"/>
        <end position="131"/>
    </location>
</feature>
<keyword evidence="3" id="KW-1185">Reference proteome</keyword>